<dbReference type="EMBL" id="LS483470">
    <property type="protein sequence ID" value="SQI44259.1"/>
    <property type="molecule type" value="Genomic_DNA"/>
</dbReference>
<evidence type="ECO:0000256" key="8">
    <source>
        <dbReference type="ARBA" id="ARBA00023136"/>
    </source>
</evidence>
<dbReference type="OrthoDB" id="9768885at2"/>
<dbReference type="PANTHER" id="PTHR42865">
    <property type="entry name" value="PROTON/GLUTAMATE-ASPARTATE SYMPORTER"/>
    <property type="match status" value="1"/>
</dbReference>
<evidence type="ECO:0000256" key="2">
    <source>
        <dbReference type="ARBA" id="ARBA00022448"/>
    </source>
</evidence>
<comment type="catalytic activity">
    <reaction evidence="9">
        <text>L-threonine(in) + Na(+)(in) = L-threonine(out) + Na(+)(out)</text>
        <dbReference type="Rhea" id="RHEA:69999"/>
        <dbReference type="ChEBI" id="CHEBI:29101"/>
        <dbReference type="ChEBI" id="CHEBI:57926"/>
    </reaction>
</comment>
<comment type="similarity">
    <text evidence="9">Belongs to the dicarboxylate/amino acid:cation symporter (DAACS) (TC 2.A.23) family.</text>
</comment>
<comment type="catalytic activity">
    <reaction evidence="9">
        <text>L-serine(in) + Na(+)(in) = L-serine(out) + Na(+)(out)</text>
        <dbReference type="Rhea" id="RHEA:29575"/>
        <dbReference type="ChEBI" id="CHEBI:29101"/>
        <dbReference type="ChEBI" id="CHEBI:33384"/>
    </reaction>
</comment>
<protein>
    <recommendedName>
        <fullName evidence="9">Serine/threonine transporter SstT</fullName>
    </recommendedName>
    <alternativeName>
        <fullName evidence="9">Na(+)/serine-threonine symporter</fullName>
    </alternativeName>
</protein>
<evidence type="ECO:0000256" key="3">
    <source>
        <dbReference type="ARBA" id="ARBA00022475"/>
    </source>
</evidence>
<evidence type="ECO:0000256" key="9">
    <source>
        <dbReference type="HAMAP-Rule" id="MF_01582"/>
    </source>
</evidence>
<comment type="subcellular location">
    <subcellularLocation>
        <location evidence="9">Cell membrane</location>
        <topology evidence="9">Multi-pass membrane protein</topology>
    </subcellularLocation>
    <subcellularLocation>
        <location evidence="1">Membrane</location>
        <topology evidence="1">Multi-pass membrane protein</topology>
    </subcellularLocation>
</comment>
<dbReference type="Proteomes" id="UP000249005">
    <property type="component" value="Chromosome 1"/>
</dbReference>
<keyword evidence="4 9" id="KW-0812">Transmembrane</keyword>
<comment type="function">
    <text evidence="9">Involved in the import of serine and threonine into the cell, with the concomitant import of sodium (symport system).</text>
</comment>
<feature type="transmembrane region" description="Helical" evidence="9">
    <location>
        <begin position="81"/>
        <end position="103"/>
    </location>
</feature>
<keyword evidence="3 9" id="KW-1003">Cell membrane</keyword>
<keyword evidence="6 9" id="KW-0029">Amino-acid transport</keyword>
<dbReference type="RefSeq" id="WP_111741824.1">
    <property type="nucleotide sequence ID" value="NZ_LR698987.1"/>
</dbReference>
<dbReference type="AlphaFoldDB" id="A0A2X4V0W3"/>
<gene>
    <name evidence="9 10" type="primary">sstT</name>
    <name evidence="10" type="ORF">NCTC12151_03581</name>
</gene>
<feature type="transmembrane region" description="Helical" evidence="9">
    <location>
        <begin position="146"/>
        <end position="164"/>
    </location>
</feature>
<feature type="transmembrane region" description="Helical" evidence="9">
    <location>
        <begin position="47"/>
        <end position="69"/>
    </location>
</feature>
<keyword evidence="8 9" id="KW-0472">Membrane</keyword>
<dbReference type="Pfam" id="PF00375">
    <property type="entry name" value="SDF"/>
    <property type="match status" value="1"/>
</dbReference>
<keyword evidence="2 9" id="KW-0813">Transport</keyword>
<evidence type="ECO:0000313" key="10">
    <source>
        <dbReference type="EMBL" id="SQI44259.1"/>
    </source>
</evidence>
<keyword evidence="7 9" id="KW-1133">Transmembrane helix</keyword>
<evidence type="ECO:0000256" key="5">
    <source>
        <dbReference type="ARBA" id="ARBA00022847"/>
    </source>
</evidence>
<dbReference type="Gene3D" id="1.10.3860.10">
    <property type="entry name" value="Sodium:dicarboxylate symporter"/>
    <property type="match status" value="1"/>
</dbReference>
<dbReference type="PRINTS" id="PR00173">
    <property type="entry name" value="EDTRNSPORT"/>
</dbReference>
<dbReference type="InterPro" id="IPR001991">
    <property type="entry name" value="Na-dicarboxylate_symporter"/>
</dbReference>
<dbReference type="InterPro" id="IPR023025">
    <property type="entry name" value="Ser_Thr_transp_SstT"/>
</dbReference>
<evidence type="ECO:0000256" key="7">
    <source>
        <dbReference type="ARBA" id="ARBA00022989"/>
    </source>
</evidence>
<dbReference type="GO" id="GO:0015826">
    <property type="term" value="P:threonine transport"/>
    <property type="evidence" value="ECO:0007669"/>
    <property type="project" value="InterPro"/>
</dbReference>
<sequence length="420" mass="43769">MSHTNKPLRFIRGSLVTQILIGLVAGIILSLISPSAAQAVGLLGNLFVSALKSVAPILVFILVASSIANHKQGQKTNMKPIIILYLIGTFCAALIAVIGSFLFPSTLLLATNEASIAPPGSVVEVLHAVLYKMVDNPIRALMEANYIGLLVWGIALGVALRHASESTKTVVSDLSYGITFIVRLVIRFAPVGIFGLVAATMSDPNAGFSAFRGYAHLLTVLIGCMALVALVLNPLIAYLVMRENPYPLVFASLRDSGIPAFFTRSSAANIPVNMALCKRLKLKEETYSVAVPLGTAINMAGAAVTITVLTLAAVHTLGIAVDIPTALLLSVIASVCACGASGVAGGSLLLIPVACSMFGIPNEIAMQVVAVGFIIGVLQDSVETAINSSTDVVFIGAVCKAEEKKEALLETSDKAVAEES</sequence>
<dbReference type="GO" id="GO:0032329">
    <property type="term" value="P:serine transport"/>
    <property type="evidence" value="ECO:0007669"/>
    <property type="project" value="InterPro"/>
</dbReference>
<evidence type="ECO:0000313" key="11">
    <source>
        <dbReference type="Proteomes" id="UP000249005"/>
    </source>
</evidence>
<dbReference type="SUPFAM" id="SSF118215">
    <property type="entry name" value="Proton glutamate symport protein"/>
    <property type="match status" value="1"/>
</dbReference>
<dbReference type="KEGG" id="lri:NCTC12151_03581"/>
<dbReference type="FunFam" id="1.10.3860.10:FF:000003">
    <property type="entry name" value="Serine/threonine transporter sstT"/>
    <property type="match status" value="1"/>
</dbReference>
<keyword evidence="5 9" id="KW-0769">Symport</keyword>
<accession>A0A2X4V0W3</accession>
<dbReference type="InterPro" id="IPR036458">
    <property type="entry name" value="Na:dicarbo_symporter_sf"/>
</dbReference>
<reference evidence="10 11" key="1">
    <citation type="submission" date="2018-06" db="EMBL/GenBank/DDBJ databases">
        <authorList>
            <consortium name="Pathogen Informatics"/>
            <person name="Doyle S."/>
        </authorList>
    </citation>
    <scope>NUCLEOTIDE SEQUENCE [LARGE SCALE GENOMIC DNA]</scope>
    <source>
        <strain evidence="10 11">NCTC12151</strain>
    </source>
</reference>
<evidence type="ECO:0000256" key="4">
    <source>
        <dbReference type="ARBA" id="ARBA00022692"/>
    </source>
</evidence>
<proteinExistence type="inferred from homology"/>
<dbReference type="GO" id="GO:0005886">
    <property type="term" value="C:plasma membrane"/>
    <property type="evidence" value="ECO:0007669"/>
    <property type="project" value="UniProtKB-SubCell"/>
</dbReference>
<dbReference type="PANTHER" id="PTHR42865:SF8">
    <property type="entry name" value="SERINE_THREONINE TRANSPORTER SSTT"/>
    <property type="match status" value="1"/>
</dbReference>
<feature type="transmembrane region" description="Helical" evidence="9">
    <location>
        <begin position="176"/>
        <end position="201"/>
    </location>
</feature>
<feature type="transmembrane region" description="Helical" evidence="9">
    <location>
        <begin position="213"/>
        <end position="238"/>
    </location>
</feature>
<organism evidence="10 11">
    <name type="scientific">Leminorella richardii</name>
    <dbReference type="NCBI Taxonomy" id="158841"/>
    <lineage>
        <taxon>Bacteria</taxon>
        <taxon>Pseudomonadati</taxon>
        <taxon>Pseudomonadota</taxon>
        <taxon>Gammaproteobacteria</taxon>
        <taxon>Enterobacterales</taxon>
        <taxon>Budviciaceae</taxon>
        <taxon>Leminorella</taxon>
    </lineage>
</organism>
<evidence type="ECO:0000256" key="6">
    <source>
        <dbReference type="ARBA" id="ARBA00022970"/>
    </source>
</evidence>
<dbReference type="GO" id="GO:0005295">
    <property type="term" value="F:neutral L-amino acid:sodium symporter activity"/>
    <property type="evidence" value="ECO:0007669"/>
    <property type="project" value="TreeGrafter"/>
</dbReference>
<name>A0A2X4V0W3_9GAMM</name>
<feature type="transmembrane region" description="Helical" evidence="9">
    <location>
        <begin position="326"/>
        <end position="351"/>
    </location>
</feature>
<dbReference type="HAMAP" id="MF_01582">
    <property type="entry name" value="Ser_Thr_transp_SstT"/>
    <property type="match status" value="1"/>
</dbReference>
<feature type="transmembrane region" description="Helical" evidence="9">
    <location>
        <begin position="289"/>
        <end position="314"/>
    </location>
</feature>
<keyword evidence="11" id="KW-1185">Reference proteome</keyword>
<dbReference type="NCBIfam" id="NF010151">
    <property type="entry name" value="PRK13628.1"/>
    <property type="match status" value="1"/>
</dbReference>
<evidence type="ECO:0000256" key="1">
    <source>
        <dbReference type="ARBA" id="ARBA00004141"/>
    </source>
</evidence>
<comment type="caution">
    <text evidence="9">Lacks conserved residue(s) required for the propagation of feature annotation.</text>
</comment>